<keyword evidence="4" id="KW-0624">Polysaccharide degradation</keyword>
<accession>A0ABU3ZES8</accession>
<evidence type="ECO:0000256" key="4">
    <source>
        <dbReference type="ARBA" id="ARBA00023326"/>
    </source>
</evidence>
<organism evidence="6 7">
    <name type="scientific">Photobacterium rosenbergii</name>
    <dbReference type="NCBI Taxonomy" id="294936"/>
    <lineage>
        <taxon>Bacteria</taxon>
        <taxon>Pseudomonadati</taxon>
        <taxon>Pseudomonadota</taxon>
        <taxon>Gammaproteobacteria</taxon>
        <taxon>Vibrionales</taxon>
        <taxon>Vibrionaceae</taxon>
        <taxon>Photobacterium</taxon>
    </lineage>
</organism>
<dbReference type="InterPro" id="IPR050314">
    <property type="entry name" value="Glycosyl_Hydrlase_18"/>
</dbReference>
<dbReference type="Gene3D" id="3.10.50.10">
    <property type="match status" value="1"/>
</dbReference>
<evidence type="ECO:0000256" key="2">
    <source>
        <dbReference type="ARBA" id="ARBA00012729"/>
    </source>
</evidence>
<dbReference type="CDD" id="cd06548">
    <property type="entry name" value="GH18_chitinase"/>
    <property type="match status" value="1"/>
</dbReference>
<comment type="catalytic activity">
    <reaction evidence="1">
        <text>Random endo-hydrolysis of N-acetyl-beta-D-glucosaminide (1-&gt;4)-beta-linkages in chitin and chitodextrins.</text>
        <dbReference type="EC" id="3.2.1.14"/>
    </reaction>
</comment>
<keyword evidence="6" id="KW-0378">Hydrolase</keyword>
<reference evidence="6 7" key="1">
    <citation type="submission" date="2023-10" db="EMBL/GenBank/DDBJ databases">
        <title>Marine bacteria isolated from horseshoe crab.</title>
        <authorList>
            <person name="Cheng T.H."/>
        </authorList>
    </citation>
    <scope>NUCLEOTIDE SEQUENCE [LARGE SCALE GENOMIC DNA]</scope>
    <source>
        <strain evidence="6 7">HSC6</strain>
    </source>
</reference>
<keyword evidence="3" id="KW-0146">Chitin degradation</keyword>
<feature type="domain" description="GH18" evidence="5">
    <location>
        <begin position="31"/>
        <end position="436"/>
    </location>
</feature>
<dbReference type="SUPFAM" id="SSF54556">
    <property type="entry name" value="Chitinase insertion domain"/>
    <property type="match status" value="1"/>
</dbReference>
<dbReference type="PANTHER" id="PTHR11177">
    <property type="entry name" value="CHITINASE"/>
    <property type="match status" value="1"/>
</dbReference>
<proteinExistence type="predicted"/>
<dbReference type="GO" id="GO:0016787">
    <property type="term" value="F:hydrolase activity"/>
    <property type="evidence" value="ECO:0007669"/>
    <property type="project" value="UniProtKB-KW"/>
</dbReference>
<keyword evidence="4" id="KW-0119">Carbohydrate metabolism</keyword>
<evidence type="ECO:0000313" key="6">
    <source>
        <dbReference type="EMBL" id="MDV5168597.1"/>
    </source>
</evidence>
<evidence type="ECO:0000256" key="3">
    <source>
        <dbReference type="ARBA" id="ARBA00023024"/>
    </source>
</evidence>
<dbReference type="RefSeq" id="WP_317521316.1">
    <property type="nucleotide sequence ID" value="NZ_JAWJZI010000002.1"/>
</dbReference>
<dbReference type="Pfam" id="PF00704">
    <property type="entry name" value="Glyco_hydro_18"/>
    <property type="match status" value="1"/>
</dbReference>
<dbReference type="SUPFAM" id="SSF51445">
    <property type="entry name" value="(Trans)glycosidases"/>
    <property type="match status" value="1"/>
</dbReference>
<dbReference type="PANTHER" id="PTHR11177:SF317">
    <property type="entry name" value="CHITINASE 12-RELATED"/>
    <property type="match status" value="1"/>
</dbReference>
<comment type="caution">
    <text evidence="6">The sequence shown here is derived from an EMBL/GenBank/DDBJ whole genome shotgun (WGS) entry which is preliminary data.</text>
</comment>
<protein>
    <recommendedName>
        <fullName evidence="2">chitinase</fullName>
        <ecNumber evidence="2">3.2.1.14</ecNumber>
    </recommendedName>
</protein>
<dbReference type="InterPro" id="IPR029070">
    <property type="entry name" value="Chitinase_insertion_sf"/>
</dbReference>
<evidence type="ECO:0000313" key="7">
    <source>
        <dbReference type="Proteomes" id="UP001186452"/>
    </source>
</evidence>
<dbReference type="Proteomes" id="UP001186452">
    <property type="component" value="Unassembled WGS sequence"/>
</dbReference>
<dbReference type="PROSITE" id="PS51910">
    <property type="entry name" value="GH18_2"/>
    <property type="match status" value="1"/>
</dbReference>
<dbReference type="InterPro" id="IPR001223">
    <property type="entry name" value="Glyco_hydro18_cat"/>
</dbReference>
<dbReference type="SMART" id="SM00636">
    <property type="entry name" value="Glyco_18"/>
    <property type="match status" value="1"/>
</dbReference>
<dbReference type="EC" id="3.2.1.14" evidence="2"/>
<dbReference type="EMBL" id="JAWJZI010000002">
    <property type="protein sequence ID" value="MDV5168597.1"/>
    <property type="molecule type" value="Genomic_DNA"/>
</dbReference>
<dbReference type="Gene3D" id="3.20.20.80">
    <property type="entry name" value="Glycosidases"/>
    <property type="match status" value="1"/>
</dbReference>
<dbReference type="InterPro" id="IPR011583">
    <property type="entry name" value="Chitinase_II/V-like_cat"/>
</dbReference>
<keyword evidence="7" id="KW-1185">Reference proteome</keyword>
<name>A0ABU3ZES8_9GAMM</name>
<gene>
    <name evidence="6" type="ORF">R2X38_06250</name>
</gene>
<evidence type="ECO:0000256" key="1">
    <source>
        <dbReference type="ARBA" id="ARBA00000822"/>
    </source>
</evidence>
<evidence type="ECO:0000259" key="5">
    <source>
        <dbReference type="PROSITE" id="PS51910"/>
    </source>
</evidence>
<dbReference type="InterPro" id="IPR017853">
    <property type="entry name" value="GH"/>
</dbReference>
<sequence>MKHGYFNKEIYYYFAALALFVQSAHSLASSQQLALYYPDWKIYNSTSPQLSELTTNDVTHIIYAFLAVCGPVTHSPENVQQLMQKRCEGKPPGHVVVLDEHAALKAKLKGNTSHQVYYRGNFGQLKYLKEQQPDLTIIASIGGWTLSEPFHTVITKPQYQATMAKSIRTLLETYSFLGGVQVNWEYPGGYGLSGNGLSERETEKQGYTQLLQRIKTELDRLGNEKRQHFELSISFNASPRHQGSIDWQATAPQLDFVYLMSYDFLGPWSSSVGHHTNVFETPLTPKGFSVDSQVKYLVQQSVPKEKIIVGSPSYGRGWKGVANADKDSLEALKAIQKNGLPASLTESGSISFKDLSRHFLESDKLGYVYYYDQQAEAAVLYHPTSKNYISFESPRSAKAKAQYVRNHQLGGIFLWEATSDHQNQLLDAIVSGLDNKPQ</sequence>